<reference evidence="2 3" key="1">
    <citation type="submission" date="2020-07" db="EMBL/GenBank/DDBJ databases">
        <title>Sequencing the genomes of 1000 actinobacteria strains.</title>
        <authorList>
            <person name="Klenk H.-P."/>
        </authorList>
    </citation>
    <scope>NUCLEOTIDE SEQUENCE [LARGE SCALE GENOMIC DNA]</scope>
    <source>
        <strain evidence="2 3">DSM 45876</strain>
    </source>
</reference>
<dbReference type="PROSITE" id="PS51186">
    <property type="entry name" value="GNAT"/>
    <property type="match status" value="2"/>
</dbReference>
<gene>
    <name evidence="2" type="ORF">HNR22_004844</name>
</gene>
<dbReference type="GO" id="GO:1990189">
    <property type="term" value="F:protein N-terminal-serine acetyltransferase activity"/>
    <property type="evidence" value="ECO:0007669"/>
    <property type="project" value="TreeGrafter"/>
</dbReference>
<dbReference type="SUPFAM" id="SSF55729">
    <property type="entry name" value="Acyl-CoA N-acyltransferases (Nat)"/>
    <property type="match status" value="2"/>
</dbReference>
<dbReference type="PANTHER" id="PTHR43441:SF10">
    <property type="entry name" value="ACETYLTRANSFERASE"/>
    <property type="match status" value="1"/>
</dbReference>
<evidence type="ECO:0000313" key="3">
    <source>
        <dbReference type="Proteomes" id="UP000523545"/>
    </source>
</evidence>
<protein>
    <submittedName>
        <fullName evidence="2">RimJ/RimL family protein N-acetyltransferase</fullName>
    </submittedName>
</protein>
<dbReference type="GO" id="GO:0008999">
    <property type="term" value="F:protein-N-terminal-alanine acetyltransferase activity"/>
    <property type="evidence" value="ECO:0007669"/>
    <property type="project" value="TreeGrafter"/>
</dbReference>
<proteinExistence type="predicted"/>
<evidence type="ECO:0000313" key="2">
    <source>
        <dbReference type="EMBL" id="NYH45117.1"/>
    </source>
</evidence>
<dbReference type="InterPro" id="IPR016181">
    <property type="entry name" value="Acyl_CoA_acyltransferase"/>
</dbReference>
<dbReference type="CDD" id="cd04301">
    <property type="entry name" value="NAT_SF"/>
    <property type="match status" value="1"/>
</dbReference>
<dbReference type="EMBL" id="JACCHK010000001">
    <property type="protein sequence ID" value="NYH45117.1"/>
    <property type="molecule type" value="Genomic_DNA"/>
</dbReference>
<sequence>MSLEQVVEAHGVRLRPFRAEDVADVVDGCADPLTQRFISGLPSPYTETDARWWIDAGAPAAWAGGGAAYAIADPATDRLLGTVGLSNPVPTRGQAEIGYWVRPAARGRGVAAAATRALSEHAFAAGTARLELLTDAENGPSQRVALAAGFRYEGSRRSAGCNRNTGRHDLLAWVRLAGDPPGPTARLLPDLPDGVLTDQVVALRRLAPGDSELMYRLHSRPEVVANQAPPVPPTREAIERRCRLAESGWLTGDIARLLITDVVSGEPAGSCGLSYTDVASGEASVGYALLPDWRGRGYATRAIRLLAGWAFGPAGMARLTAGTVPDNTASHRVLERVGFEREALQRGRLPGLAGTRLDDLTFALLPAHLR</sequence>
<feature type="domain" description="N-acetyltransferase" evidence="1">
    <location>
        <begin position="201"/>
        <end position="370"/>
    </location>
</feature>
<dbReference type="AlphaFoldDB" id="A0A7Z0BH67"/>
<evidence type="ECO:0000259" key="1">
    <source>
        <dbReference type="PROSITE" id="PS51186"/>
    </source>
</evidence>
<feature type="domain" description="N-acetyltransferase" evidence="1">
    <location>
        <begin position="12"/>
        <end position="177"/>
    </location>
</feature>
<name>A0A7Z0BH67_9ACTN</name>
<dbReference type="InterPro" id="IPR000182">
    <property type="entry name" value="GNAT_dom"/>
</dbReference>
<keyword evidence="2" id="KW-0808">Transferase</keyword>
<dbReference type="Gene3D" id="3.40.630.30">
    <property type="match status" value="2"/>
</dbReference>
<comment type="caution">
    <text evidence="2">The sequence shown here is derived from an EMBL/GenBank/DDBJ whole genome shotgun (WGS) entry which is preliminary data.</text>
</comment>
<dbReference type="RefSeq" id="WP_179782261.1">
    <property type="nucleotide sequence ID" value="NZ_JACCHK010000001.1"/>
</dbReference>
<accession>A0A7Z0BH67</accession>
<dbReference type="Pfam" id="PF13302">
    <property type="entry name" value="Acetyltransf_3"/>
    <property type="match status" value="2"/>
</dbReference>
<keyword evidence="3" id="KW-1185">Reference proteome</keyword>
<dbReference type="PANTHER" id="PTHR43441">
    <property type="entry name" value="RIBOSOMAL-PROTEIN-SERINE ACETYLTRANSFERASE"/>
    <property type="match status" value="1"/>
</dbReference>
<dbReference type="Proteomes" id="UP000523545">
    <property type="component" value="Unassembled WGS sequence"/>
</dbReference>
<dbReference type="InterPro" id="IPR051908">
    <property type="entry name" value="Ribosomal_N-acetyltransferase"/>
</dbReference>
<dbReference type="GO" id="GO:0005737">
    <property type="term" value="C:cytoplasm"/>
    <property type="evidence" value="ECO:0007669"/>
    <property type="project" value="TreeGrafter"/>
</dbReference>
<organism evidence="2 3">
    <name type="scientific">Micromonospora jinlongensis</name>
    <dbReference type="NCBI Taxonomy" id="1287877"/>
    <lineage>
        <taxon>Bacteria</taxon>
        <taxon>Bacillati</taxon>
        <taxon>Actinomycetota</taxon>
        <taxon>Actinomycetes</taxon>
        <taxon>Micromonosporales</taxon>
        <taxon>Micromonosporaceae</taxon>
        <taxon>Micromonospora</taxon>
    </lineage>
</organism>